<keyword evidence="2" id="KW-1185">Reference proteome</keyword>
<organism evidence="1 2">
    <name type="scientific">Wickerhamomyces anomalus (strain ATCC 58044 / CBS 1984 / NCYC 433 / NRRL Y-366-8)</name>
    <name type="common">Yeast</name>
    <name type="synonym">Hansenula anomala</name>
    <dbReference type="NCBI Taxonomy" id="683960"/>
    <lineage>
        <taxon>Eukaryota</taxon>
        <taxon>Fungi</taxon>
        <taxon>Dikarya</taxon>
        <taxon>Ascomycota</taxon>
        <taxon>Saccharomycotina</taxon>
        <taxon>Saccharomycetes</taxon>
        <taxon>Phaffomycetales</taxon>
        <taxon>Wickerhamomycetaceae</taxon>
        <taxon>Wickerhamomyces</taxon>
    </lineage>
</organism>
<proteinExistence type="predicted"/>
<reference evidence="1 2" key="1">
    <citation type="journal article" date="2016" name="Proc. Natl. Acad. Sci. U.S.A.">
        <title>Comparative genomics of biotechnologically important yeasts.</title>
        <authorList>
            <person name="Riley R."/>
            <person name="Haridas S."/>
            <person name="Wolfe K.H."/>
            <person name="Lopes M.R."/>
            <person name="Hittinger C.T."/>
            <person name="Goeker M."/>
            <person name="Salamov A.A."/>
            <person name="Wisecaver J.H."/>
            <person name="Long T.M."/>
            <person name="Calvey C.H."/>
            <person name="Aerts A.L."/>
            <person name="Barry K.W."/>
            <person name="Choi C."/>
            <person name="Clum A."/>
            <person name="Coughlan A.Y."/>
            <person name="Deshpande S."/>
            <person name="Douglass A.P."/>
            <person name="Hanson S.J."/>
            <person name="Klenk H.-P."/>
            <person name="LaButti K.M."/>
            <person name="Lapidus A."/>
            <person name="Lindquist E.A."/>
            <person name="Lipzen A.M."/>
            <person name="Meier-Kolthoff J.P."/>
            <person name="Ohm R.A."/>
            <person name="Otillar R.P."/>
            <person name="Pangilinan J.L."/>
            <person name="Peng Y."/>
            <person name="Rokas A."/>
            <person name="Rosa C.A."/>
            <person name="Scheuner C."/>
            <person name="Sibirny A.A."/>
            <person name="Slot J.C."/>
            <person name="Stielow J.B."/>
            <person name="Sun H."/>
            <person name="Kurtzman C.P."/>
            <person name="Blackwell M."/>
            <person name="Grigoriev I.V."/>
            <person name="Jeffries T.W."/>
        </authorList>
    </citation>
    <scope>NUCLEOTIDE SEQUENCE [LARGE SCALE GENOMIC DNA]</scope>
    <source>
        <strain evidence="2">ATCC 58044 / CBS 1984 / NCYC 433 / NRRL Y-366-8</strain>
    </source>
</reference>
<sequence length="52" mass="6195">FGVKNAQQRLIQATWSLNNALIFYHYHYRPNNNFIVSSGSPYIYWKPVFMAK</sequence>
<evidence type="ECO:0000313" key="1">
    <source>
        <dbReference type="EMBL" id="ODQ61602.1"/>
    </source>
</evidence>
<dbReference type="RefSeq" id="XP_019040809.1">
    <property type="nucleotide sequence ID" value="XM_019186047.1"/>
</dbReference>
<evidence type="ECO:0000313" key="2">
    <source>
        <dbReference type="Proteomes" id="UP000094112"/>
    </source>
</evidence>
<accession>A0A1E3P9G8</accession>
<dbReference type="EMBL" id="KV454208">
    <property type="protein sequence ID" value="ODQ61602.1"/>
    <property type="molecule type" value="Genomic_DNA"/>
</dbReference>
<gene>
    <name evidence="1" type="ORF">WICANDRAFT_86487</name>
</gene>
<dbReference type="AlphaFoldDB" id="A0A1E3P9G8"/>
<protein>
    <submittedName>
        <fullName evidence="1">Uncharacterized protein</fullName>
    </submittedName>
</protein>
<name>A0A1E3P9G8_WICAA</name>
<feature type="non-terminal residue" evidence="1">
    <location>
        <position position="1"/>
    </location>
</feature>
<dbReference type="Proteomes" id="UP000094112">
    <property type="component" value="Unassembled WGS sequence"/>
</dbReference>
<dbReference type="GeneID" id="30203293"/>